<name>A0A8C3IRB1_CHRPI</name>
<dbReference type="GO" id="GO:0046872">
    <property type="term" value="F:metal ion binding"/>
    <property type="evidence" value="ECO:0007669"/>
    <property type="project" value="UniProtKB-KW"/>
</dbReference>
<dbReference type="AlphaFoldDB" id="A0A8C3IRB1"/>
<dbReference type="GO" id="GO:0032935">
    <property type="term" value="F:sterol sensor activity"/>
    <property type="evidence" value="ECO:0007669"/>
    <property type="project" value="Ensembl"/>
</dbReference>
<comment type="catalytic activity">
    <reaction evidence="16">
        <text>L-leucine(in) = L-leucine(out)</text>
        <dbReference type="Rhea" id="RHEA:73011"/>
        <dbReference type="ChEBI" id="CHEBI:57427"/>
    </reaction>
</comment>
<keyword evidence="5" id="KW-0479">Metal-binding</keyword>
<evidence type="ECO:0000256" key="14">
    <source>
        <dbReference type="ARBA" id="ARBA00036663"/>
    </source>
</evidence>
<evidence type="ECO:0000256" key="16">
    <source>
        <dbReference type="ARBA" id="ARBA00036887"/>
    </source>
</evidence>
<evidence type="ECO:0000256" key="7">
    <source>
        <dbReference type="ARBA" id="ARBA00022970"/>
    </source>
</evidence>
<dbReference type="GO" id="GO:0005765">
    <property type="term" value="C:lysosomal membrane"/>
    <property type="evidence" value="ECO:0007669"/>
    <property type="project" value="UniProtKB-SubCell"/>
</dbReference>
<dbReference type="GO" id="GO:0015182">
    <property type="term" value="F:L-asparagine transmembrane transporter activity"/>
    <property type="evidence" value="ECO:0007669"/>
    <property type="project" value="Ensembl"/>
</dbReference>
<dbReference type="GO" id="GO:0071986">
    <property type="term" value="C:Ragulator complex"/>
    <property type="evidence" value="ECO:0007669"/>
    <property type="project" value="Ensembl"/>
</dbReference>
<reference evidence="23" key="1">
    <citation type="submission" date="2025-08" db="UniProtKB">
        <authorList>
            <consortium name="Ensembl"/>
        </authorList>
    </citation>
    <scope>IDENTIFICATION</scope>
</reference>
<dbReference type="GeneTree" id="ENSGT00390000005646"/>
<keyword evidence="7" id="KW-0029">Amino-acid transport</keyword>
<feature type="transmembrane region" description="Helical" evidence="21">
    <location>
        <begin position="337"/>
        <end position="358"/>
    </location>
</feature>
<evidence type="ECO:0000256" key="5">
    <source>
        <dbReference type="ARBA" id="ARBA00022723"/>
    </source>
</evidence>
<feature type="transmembrane region" description="Helical" evidence="21">
    <location>
        <begin position="370"/>
        <end position="395"/>
    </location>
</feature>
<evidence type="ECO:0000256" key="15">
    <source>
        <dbReference type="ARBA" id="ARBA00036878"/>
    </source>
</evidence>
<comment type="catalytic activity">
    <reaction evidence="17">
        <text>L-tyrosine(in) = L-tyrosine(out)</text>
        <dbReference type="Rhea" id="RHEA:68572"/>
        <dbReference type="ChEBI" id="CHEBI:58315"/>
    </reaction>
</comment>
<dbReference type="PANTHER" id="PTHR22950">
    <property type="entry name" value="AMINO ACID TRANSPORTER"/>
    <property type="match status" value="1"/>
</dbReference>
<evidence type="ECO:0000256" key="4">
    <source>
        <dbReference type="ARBA" id="ARBA00022692"/>
    </source>
</evidence>
<evidence type="ECO:0000256" key="20">
    <source>
        <dbReference type="ARBA" id="ARBA00042870"/>
    </source>
</evidence>
<comment type="similarity">
    <text evidence="18">Belongs to the amino acid/polyamine transporter 2 family. SLC38A9 subfamily.</text>
</comment>
<feature type="transmembrane region" description="Helical" evidence="21">
    <location>
        <begin position="143"/>
        <end position="163"/>
    </location>
</feature>
<gene>
    <name evidence="23" type="primary">SLC38A9</name>
</gene>
<feature type="transmembrane region" description="Helical" evidence="21">
    <location>
        <begin position="255"/>
        <end position="276"/>
    </location>
</feature>
<keyword evidence="9" id="KW-0915">Sodium</keyword>
<evidence type="ECO:0000256" key="8">
    <source>
        <dbReference type="ARBA" id="ARBA00022989"/>
    </source>
</evidence>
<evidence type="ECO:0000256" key="9">
    <source>
        <dbReference type="ARBA" id="ARBA00023053"/>
    </source>
</evidence>
<dbReference type="GO" id="GO:0061459">
    <property type="term" value="F:L-arginine transmembrane transporter activity"/>
    <property type="evidence" value="ECO:0007669"/>
    <property type="project" value="Ensembl"/>
</dbReference>
<feature type="transmembrane region" description="Helical" evidence="21">
    <location>
        <begin position="117"/>
        <end position="137"/>
    </location>
</feature>
<feature type="transmembrane region" description="Helical" evidence="21">
    <location>
        <begin position="288"/>
        <end position="311"/>
    </location>
</feature>
<comment type="catalytic activity">
    <reaction evidence="15">
        <text>L-glutamine(out) = L-glutamine(in)</text>
        <dbReference type="Rhea" id="RHEA:73419"/>
        <dbReference type="ChEBI" id="CHEBI:58359"/>
    </reaction>
</comment>
<reference evidence="23" key="2">
    <citation type="submission" date="2025-09" db="UniProtKB">
        <authorList>
            <consortium name="Ensembl"/>
        </authorList>
    </citation>
    <scope>IDENTIFICATION</scope>
</reference>
<sequence>MEEDTKPLLIPVGGDESDYGIMNIQFNPADLKCKRPFHVEPSNIVSVNDDTQRVTDEASAMNKRIHYYSKLTSPSDRALIAPDHVLPAPEEIYVYSPLGTAFKIDGCTDGYGKNSSIVTIFMIWNTMMGTSILSMPWGIKQAGFTTGICLILLMGSLTLYCCYRVVKSRTMIPLIDTSNWEFPDVCKYYFGSFGQWSSLLFSMVSLVGAMVIYWVLMSNFLFNTGKFIYNYVHDINVTDLVPGTNGSTREFRIQFPQLTGVLTLAFFIHNCVITLLKNNKNQENNVRDLSIAYLLVGLTYLYVGLLIFAAFPSPPLSKECIEQNFLDNFPSNDIMSFVARLFLLFQMITVYPLLGYLARVQLLGHVFGNVYPSIFHVLVLNVAIVGLGVIMAIFYPNIGGIIRYSGATCGLAFVFVYPSLIYMISLRQSGQLTWSVLIVHIFIIILGLANLIAQFLL</sequence>
<keyword evidence="10 21" id="KW-0472">Membrane</keyword>
<evidence type="ECO:0000256" key="21">
    <source>
        <dbReference type="SAM" id="Phobius"/>
    </source>
</evidence>
<dbReference type="GO" id="GO:0071230">
    <property type="term" value="P:cellular response to amino acid stimulus"/>
    <property type="evidence" value="ECO:0007669"/>
    <property type="project" value="Ensembl"/>
</dbReference>
<evidence type="ECO:0000259" key="22">
    <source>
        <dbReference type="Pfam" id="PF01490"/>
    </source>
</evidence>
<organism evidence="23 24">
    <name type="scientific">Chrysemys picta bellii</name>
    <name type="common">Western painted turtle</name>
    <name type="synonym">Emys bellii</name>
    <dbReference type="NCBI Taxonomy" id="8478"/>
    <lineage>
        <taxon>Eukaryota</taxon>
        <taxon>Metazoa</taxon>
        <taxon>Chordata</taxon>
        <taxon>Craniata</taxon>
        <taxon>Vertebrata</taxon>
        <taxon>Euteleostomi</taxon>
        <taxon>Archelosauria</taxon>
        <taxon>Testudinata</taxon>
        <taxon>Testudines</taxon>
        <taxon>Cryptodira</taxon>
        <taxon>Durocryptodira</taxon>
        <taxon>Testudinoidea</taxon>
        <taxon>Emydidae</taxon>
        <taxon>Chrysemys</taxon>
    </lineage>
</organism>
<keyword evidence="3" id="KW-0813">Transport</keyword>
<evidence type="ECO:0000313" key="24">
    <source>
        <dbReference type="Proteomes" id="UP000694380"/>
    </source>
</evidence>
<evidence type="ECO:0000256" key="17">
    <source>
        <dbReference type="ARBA" id="ARBA00036984"/>
    </source>
</evidence>
<dbReference type="GO" id="GO:0015186">
    <property type="term" value="F:L-glutamine transmembrane transporter activity"/>
    <property type="evidence" value="ECO:0007669"/>
    <property type="project" value="Ensembl"/>
</dbReference>
<dbReference type="GO" id="GO:0005085">
    <property type="term" value="F:guanyl-nucleotide exchange factor activity"/>
    <property type="evidence" value="ECO:0007669"/>
    <property type="project" value="Ensembl"/>
</dbReference>
<evidence type="ECO:0000256" key="2">
    <source>
        <dbReference type="ARBA" id="ARBA00004155"/>
    </source>
</evidence>
<protein>
    <recommendedName>
        <fullName evidence="19">Neutral amino acid transporter 9</fullName>
    </recommendedName>
    <alternativeName>
        <fullName evidence="20">Solute carrier family 38 member 9</fullName>
    </alternativeName>
</protein>
<feature type="domain" description="Amino acid transporter transmembrane" evidence="22">
    <location>
        <begin position="253"/>
        <end position="452"/>
    </location>
</feature>
<dbReference type="Proteomes" id="UP000694380">
    <property type="component" value="Unplaced"/>
</dbReference>
<evidence type="ECO:0000256" key="18">
    <source>
        <dbReference type="ARBA" id="ARBA00038442"/>
    </source>
</evidence>
<evidence type="ECO:0000256" key="10">
    <source>
        <dbReference type="ARBA" id="ARBA00023136"/>
    </source>
</evidence>
<comment type="subcellular location">
    <subcellularLocation>
        <location evidence="1">Late endosome membrane</location>
        <topology evidence="1">Multi-pass membrane protein</topology>
    </subcellularLocation>
    <subcellularLocation>
        <location evidence="2">Lysosome membrane</location>
        <topology evidence="2">Multi-pass membrane protein</topology>
    </subcellularLocation>
</comment>
<dbReference type="Pfam" id="PF01490">
    <property type="entry name" value="Aa_trans"/>
    <property type="match status" value="2"/>
</dbReference>
<keyword evidence="4 21" id="KW-0812">Transmembrane</keyword>
<dbReference type="GO" id="GO:0031902">
    <property type="term" value="C:late endosome membrane"/>
    <property type="evidence" value="ECO:0007669"/>
    <property type="project" value="UniProtKB-SubCell"/>
</dbReference>
<keyword evidence="13" id="KW-0458">Lysosome</keyword>
<feature type="transmembrane region" description="Helical" evidence="21">
    <location>
        <begin position="436"/>
        <end position="456"/>
    </location>
</feature>
<evidence type="ECO:0000256" key="19">
    <source>
        <dbReference type="ARBA" id="ARBA00040233"/>
    </source>
</evidence>
<dbReference type="GO" id="GO:0015190">
    <property type="term" value="F:L-leucine transmembrane transporter activity"/>
    <property type="evidence" value="ECO:0007669"/>
    <property type="project" value="Ensembl"/>
</dbReference>
<keyword evidence="11" id="KW-1015">Disulfide bond</keyword>
<dbReference type="Ensembl" id="ENSCPBT00000045029.1">
    <property type="protein sequence ID" value="ENSCPBP00000038429.1"/>
    <property type="gene ID" value="ENSCPBG00000026548.1"/>
</dbReference>
<evidence type="ECO:0000256" key="3">
    <source>
        <dbReference type="ARBA" id="ARBA00022448"/>
    </source>
</evidence>
<proteinExistence type="inferred from homology"/>
<keyword evidence="8 21" id="KW-1133">Transmembrane helix</keyword>
<dbReference type="PANTHER" id="PTHR22950:SF244">
    <property type="entry name" value="NEUTRAL AMINO ACID TRANSPORTER 9"/>
    <property type="match status" value="1"/>
</dbReference>
<evidence type="ECO:0000256" key="6">
    <source>
        <dbReference type="ARBA" id="ARBA00022753"/>
    </source>
</evidence>
<evidence type="ECO:0000256" key="12">
    <source>
        <dbReference type="ARBA" id="ARBA00023180"/>
    </source>
</evidence>
<dbReference type="GO" id="GO:0015485">
    <property type="term" value="F:cholesterol binding"/>
    <property type="evidence" value="ECO:0007669"/>
    <property type="project" value="Ensembl"/>
</dbReference>
<feature type="transmembrane region" description="Helical" evidence="21">
    <location>
        <begin position="401"/>
        <end position="424"/>
    </location>
</feature>
<evidence type="ECO:0000256" key="11">
    <source>
        <dbReference type="ARBA" id="ARBA00023157"/>
    </source>
</evidence>
<keyword evidence="12" id="KW-0325">Glycoprotein</keyword>
<dbReference type="GO" id="GO:1904263">
    <property type="term" value="P:positive regulation of TORC1 signaling"/>
    <property type="evidence" value="ECO:0007669"/>
    <property type="project" value="Ensembl"/>
</dbReference>
<evidence type="ECO:0000313" key="23">
    <source>
        <dbReference type="Ensembl" id="ENSCPBP00000038429.1"/>
    </source>
</evidence>
<keyword evidence="24" id="KW-1185">Reference proteome</keyword>
<dbReference type="GO" id="GO:1990877">
    <property type="term" value="C:FNIP-folliculin RagC/D GAP"/>
    <property type="evidence" value="ECO:0007669"/>
    <property type="project" value="Ensembl"/>
</dbReference>
<evidence type="ECO:0000256" key="13">
    <source>
        <dbReference type="ARBA" id="ARBA00023228"/>
    </source>
</evidence>
<evidence type="ECO:0000256" key="1">
    <source>
        <dbReference type="ARBA" id="ARBA00004107"/>
    </source>
</evidence>
<keyword evidence="6" id="KW-0967">Endosome</keyword>
<feature type="transmembrane region" description="Helical" evidence="21">
    <location>
        <begin position="196"/>
        <end position="216"/>
    </location>
</feature>
<dbReference type="OMA" id="PWAFTES"/>
<comment type="catalytic activity">
    <reaction evidence="14">
        <text>L-asparagine(out) = L-asparagine(in)</text>
        <dbReference type="Rhea" id="RHEA:73423"/>
        <dbReference type="ChEBI" id="CHEBI:58048"/>
    </reaction>
</comment>
<feature type="domain" description="Amino acid transporter transmembrane" evidence="22">
    <location>
        <begin position="115"/>
        <end position="227"/>
    </location>
</feature>
<dbReference type="InterPro" id="IPR013057">
    <property type="entry name" value="AA_transpt_TM"/>
</dbReference>
<accession>A0A8C3IRB1</accession>